<dbReference type="Proteomes" id="UP000214646">
    <property type="component" value="Unassembled WGS sequence"/>
</dbReference>
<sequence length="355" mass="38586">MYAVLTFWVAEAETADLPVPVRTAVASHRAAREAIETCSCHVEFDLKITEPKREASQPCSCDYWFTPQATRAKMRDSGEATDAVWRDSVRDSVTHRSPTNQSSIGASKDKRPSRYIGRCDAWVRGLLVLNVPGTIQNVPLEQLVELAAKVTGGQSVKAGGRQLTLLTLSFPAKPPDATAWEIDVFLDPAVNYLVRQINYRARDVPNFDRVEQVTSFKECSPGVYFPERVEGSSGPIDTPGTVSTTVISNIAVNKPIPAGVMTFRFPEGIILSDGIRGTSYRITSDGRAIGPEIPLGKAPPPVREGASTTQPVSTSETTEEPKSATRWIAPAGVGLVLIGLLISVVRRRRRGRSGE</sequence>
<proteinExistence type="predicted"/>
<gene>
    <name evidence="3" type="ORF">FRUB_03687</name>
</gene>
<feature type="transmembrane region" description="Helical" evidence="2">
    <location>
        <begin position="327"/>
        <end position="345"/>
    </location>
</feature>
<keyword evidence="4" id="KW-1185">Reference proteome</keyword>
<name>A0A225DWP7_9BACT</name>
<evidence type="ECO:0000256" key="1">
    <source>
        <dbReference type="SAM" id="MobiDB-lite"/>
    </source>
</evidence>
<feature type="compositionally biased region" description="Polar residues" evidence="1">
    <location>
        <begin position="306"/>
        <end position="316"/>
    </location>
</feature>
<organism evidence="3 4">
    <name type="scientific">Fimbriiglobus ruber</name>
    <dbReference type="NCBI Taxonomy" id="1908690"/>
    <lineage>
        <taxon>Bacteria</taxon>
        <taxon>Pseudomonadati</taxon>
        <taxon>Planctomycetota</taxon>
        <taxon>Planctomycetia</taxon>
        <taxon>Gemmatales</taxon>
        <taxon>Gemmataceae</taxon>
        <taxon>Fimbriiglobus</taxon>
    </lineage>
</organism>
<accession>A0A225DWP7</accession>
<dbReference type="AlphaFoldDB" id="A0A225DWP7"/>
<comment type="caution">
    <text evidence="3">The sequence shown here is derived from an EMBL/GenBank/DDBJ whole genome shotgun (WGS) entry which is preliminary data.</text>
</comment>
<reference evidence="4" key="1">
    <citation type="submission" date="2017-06" db="EMBL/GenBank/DDBJ databases">
        <title>Genome analysis of Fimbriiglobus ruber SP5, the first member of the order Planctomycetales with confirmed chitinolytic capability.</title>
        <authorList>
            <person name="Ravin N.V."/>
            <person name="Rakitin A.L."/>
            <person name="Ivanova A.A."/>
            <person name="Beletsky A.V."/>
            <person name="Kulichevskaya I.S."/>
            <person name="Mardanov A.V."/>
            <person name="Dedysh S.N."/>
        </authorList>
    </citation>
    <scope>NUCLEOTIDE SEQUENCE [LARGE SCALE GENOMIC DNA]</scope>
    <source>
        <strain evidence="4">SP5</strain>
    </source>
</reference>
<keyword evidence="2" id="KW-0472">Membrane</keyword>
<dbReference type="EMBL" id="NIDE01000005">
    <property type="protein sequence ID" value="OWK41609.1"/>
    <property type="molecule type" value="Genomic_DNA"/>
</dbReference>
<protein>
    <submittedName>
        <fullName evidence="3">Uncharacterized protein</fullName>
    </submittedName>
</protein>
<feature type="region of interest" description="Disordered" evidence="1">
    <location>
        <begin position="291"/>
        <end position="325"/>
    </location>
</feature>
<feature type="region of interest" description="Disordered" evidence="1">
    <location>
        <begin position="88"/>
        <end position="112"/>
    </location>
</feature>
<evidence type="ECO:0000313" key="3">
    <source>
        <dbReference type="EMBL" id="OWK41609.1"/>
    </source>
</evidence>
<keyword evidence="2" id="KW-1133">Transmembrane helix</keyword>
<evidence type="ECO:0000256" key="2">
    <source>
        <dbReference type="SAM" id="Phobius"/>
    </source>
</evidence>
<feature type="compositionally biased region" description="Polar residues" evidence="1">
    <location>
        <begin position="95"/>
        <end position="105"/>
    </location>
</feature>
<evidence type="ECO:0000313" key="4">
    <source>
        <dbReference type="Proteomes" id="UP000214646"/>
    </source>
</evidence>
<keyword evidence="2" id="KW-0812">Transmembrane</keyword>